<evidence type="ECO:0000256" key="4">
    <source>
        <dbReference type="ARBA" id="ARBA00023163"/>
    </source>
</evidence>
<dbReference type="PANTHER" id="PTHR30537:SF3">
    <property type="entry name" value="TRANSCRIPTIONAL REGULATORY PROTEIN"/>
    <property type="match status" value="1"/>
</dbReference>
<dbReference type="Pfam" id="PF00126">
    <property type="entry name" value="HTH_1"/>
    <property type="match status" value="1"/>
</dbReference>
<name>A0ABS7VLU2_9HYPH</name>
<dbReference type="PROSITE" id="PS50931">
    <property type="entry name" value="HTH_LYSR"/>
    <property type="match status" value="1"/>
</dbReference>
<accession>A0ABS7VLU2</accession>
<keyword evidence="3" id="KW-0238">DNA-binding</keyword>
<evidence type="ECO:0000259" key="5">
    <source>
        <dbReference type="PROSITE" id="PS50931"/>
    </source>
</evidence>
<dbReference type="Proteomes" id="UP000704176">
    <property type="component" value="Unassembled WGS sequence"/>
</dbReference>
<dbReference type="InterPro" id="IPR036390">
    <property type="entry name" value="WH_DNA-bd_sf"/>
</dbReference>
<dbReference type="SUPFAM" id="SSF53850">
    <property type="entry name" value="Periplasmic binding protein-like II"/>
    <property type="match status" value="1"/>
</dbReference>
<gene>
    <name evidence="6" type="ORF">K9B37_09440</name>
</gene>
<keyword evidence="4" id="KW-0804">Transcription</keyword>
<dbReference type="InterPro" id="IPR058163">
    <property type="entry name" value="LysR-type_TF_proteobact-type"/>
</dbReference>
<dbReference type="SUPFAM" id="SSF46785">
    <property type="entry name" value="Winged helix' DNA-binding domain"/>
    <property type="match status" value="1"/>
</dbReference>
<keyword evidence="7" id="KW-1185">Reference proteome</keyword>
<dbReference type="InterPro" id="IPR036388">
    <property type="entry name" value="WH-like_DNA-bd_sf"/>
</dbReference>
<organism evidence="6 7">
    <name type="scientific">Microvirga puerhi</name>
    <dbReference type="NCBI Taxonomy" id="2876078"/>
    <lineage>
        <taxon>Bacteria</taxon>
        <taxon>Pseudomonadati</taxon>
        <taxon>Pseudomonadota</taxon>
        <taxon>Alphaproteobacteria</taxon>
        <taxon>Hyphomicrobiales</taxon>
        <taxon>Methylobacteriaceae</taxon>
        <taxon>Microvirga</taxon>
    </lineage>
</organism>
<comment type="caution">
    <text evidence="6">The sequence shown here is derived from an EMBL/GenBank/DDBJ whole genome shotgun (WGS) entry which is preliminary data.</text>
</comment>
<dbReference type="InterPro" id="IPR005119">
    <property type="entry name" value="LysR_subst-bd"/>
</dbReference>
<dbReference type="Gene3D" id="1.10.10.10">
    <property type="entry name" value="Winged helix-like DNA-binding domain superfamily/Winged helix DNA-binding domain"/>
    <property type="match status" value="1"/>
</dbReference>
<dbReference type="Gene3D" id="3.40.190.290">
    <property type="match status" value="1"/>
</dbReference>
<feature type="domain" description="HTH lysR-type" evidence="5">
    <location>
        <begin position="30"/>
        <end position="82"/>
    </location>
</feature>
<protein>
    <submittedName>
        <fullName evidence="6">LysR family transcriptional regulator</fullName>
    </submittedName>
</protein>
<reference evidence="6 7" key="1">
    <citation type="submission" date="2021-09" db="EMBL/GenBank/DDBJ databases">
        <title>The complete genome sequence of a new microorganism.</title>
        <authorList>
            <person name="Zi Z."/>
        </authorList>
    </citation>
    <scope>NUCLEOTIDE SEQUENCE [LARGE SCALE GENOMIC DNA]</scope>
    <source>
        <strain evidence="6 7">WGZ8</strain>
    </source>
</reference>
<evidence type="ECO:0000256" key="1">
    <source>
        <dbReference type="ARBA" id="ARBA00009437"/>
    </source>
</evidence>
<evidence type="ECO:0000256" key="3">
    <source>
        <dbReference type="ARBA" id="ARBA00023125"/>
    </source>
</evidence>
<evidence type="ECO:0000313" key="6">
    <source>
        <dbReference type="EMBL" id="MBZ6076503.1"/>
    </source>
</evidence>
<keyword evidence="2" id="KW-0805">Transcription regulation</keyword>
<evidence type="ECO:0000256" key="2">
    <source>
        <dbReference type="ARBA" id="ARBA00023015"/>
    </source>
</evidence>
<evidence type="ECO:0000313" key="7">
    <source>
        <dbReference type="Proteomes" id="UP000704176"/>
    </source>
</evidence>
<dbReference type="PANTHER" id="PTHR30537">
    <property type="entry name" value="HTH-TYPE TRANSCRIPTIONAL REGULATOR"/>
    <property type="match status" value="1"/>
</dbReference>
<sequence>MKPFDPDQRNLTRTPLDNEHILSGQFWGELRVFLAVAKAKSFNRAAELLNSSQPTVSRQVKRLQDLMGSQLFVPSQHGVKLTPKGQALAQALSSLDHSLFALTNDLRAENKEAEGIVRVSITDGLNTFFVAPAVSTFAAEYPKIQLHLKSPANVVSLRDNQTDMMIGFSPIDAADIYTQKLGALHFIPIVAKSYIQQHGIPTRSNLEQHLFLQSEFYTAKTGLWDSWNRAVLRGRIVHFCDNSMAYGMLVKAGLGIGLLGSYTILEPNAVPLELDVAISVPLYAHALTERLNAKPVRLAFDWLCDMFGSSNPWFGPRLRLDPPQSRFDIGIKLLFNL</sequence>
<proteinExistence type="inferred from homology"/>
<dbReference type="InterPro" id="IPR000847">
    <property type="entry name" value="LysR_HTH_N"/>
</dbReference>
<dbReference type="Pfam" id="PF03466">
    <property type="entry name" value="LysR_substrate"/>
    <property type="match status" value="1"/>
</dbReference>
<dbReference type="PRINTS" id="PR00039">
    <property type="entry name" value="HTHLYSR"/>
</dbReference>
<comment type="similarity">
    <text evidence="1">Belongs to the LysR transcriptional regulatory family.</text>
</comment>
<dbReference type="RefSeq" id="WP_224312818.1">
    <property type="nucleotide sequence ID" value="NZ_JAIRBM010000005.1"/>
</dbReference>
<dbReference type="EMBL" id="JAIRBM010000005">
    <property type="protein sequence ID" value="MBZ6076503.1"/>
    <property type="molecule type" value="Genomic_DNA"/>
</dbReference>